<reference evidence="2 3" key="1">
    <citation type="submission" date="2017-03" db="EMBL/GenBank/DDBJ databases">
        <authorList>
            <person name="Afonso C.L."/>
            <person name="Miller P.J."/>
            <person name="Scott M.A."/>
            <person name="Spackman E."/>
            <person name="Goraichik I."/>
            <person name="Dimitrov K.M."/>
            <person name="Suarez D.L."/>
            <person name="Swayne D.E."/>
        </authorList>
    </citation>
    <scope>NUCLEOTIDE SEQUENCE [LARGE SCALE GENOMIC DNA]</scope>
    <source>
        <strain evidence="2 3">CECT 7680</strain>
    </source>
</reference>
<dbReference type="OrthoDB" id="9811746at2"/>
<dbReference type="EMBL" id="FWFQ01000019">
    <property type="protein sequence ID" value="SLN51456.1"/>
    <property type="molecule type" value="Genomic_DNA"/>
</dbReference>
<dbReference type="Pfam" id="PF08937">
    <property type="entry name" value="ThsB_TIR"/>
    <property type="match status" value="1"/>
</dbReference>
<organism evidence="2 3">
    <name type="scientific">Pseudoruegeria aquimaris</name>
    <dbReference type="NCBI Taxonomy" id="393663"/>
    <lineage>
        <taxon>Bacteria</taxon>
        <taxon>Pseudomonadati</taxon>
        <taxon>Pseudomonadota</taxon>
        <taxon>Alphaproteobacteria</taxon>
        <taxon>Rhodobacterales</taxon>
        <taxon>Roseobacteraceae</taxon>
        <taxon>Pseudoruegeria</taxon>
    </lineage>
</organism>
<evidence type="ECO:0000313" key="2">
    <source>
        <dbReference type="EMBL" id="SLN51456.1"/>
    </source>
</evidence>
<evidence type="ECO:0000313" key="3">
    <source>
        <dbReference type="Proteomes" id="UP000193409"/>
    </source>
</evidence>
<name>A0A1Y5SY97_9RHOB</name>
<dbReference type="AlphaFoldDB" id="A0A1Y5SY97"/>
<gene>
    <name evidence="2" type="ORF">PSA7680_02670</name>
</gene>
<proteinExistence type="predicted"/>
<dbReference type="Proteomes" id="UP000193409">
    <property type="component" value="Unassembled WGS sequence"/>
</dbReference>
<evidence type="ECO:0000259" key="1">
    <source>
        <dbReference type="Pfam" id="PF08937"/>
    </source>
</evidence>
<dbReference type="RefSeq" id="WP_085869209.1">
    <property type="nucleotide sequence ID" value="NZ_FWFQ01000019.1"/>
</dbReference>
<dbReference type="Gene3D" id="3.40.50.9200">
    <property type="entry name" value="Hypothetical protein MTH538"/>
    <property type="match status" value="1"/>
</dbReference>
<dbReference type="InterPro" id="IPR036490">
    <property type="entry name" value="ThsB_TIR-like_sf"/>
</dbReference>
<dbReference type="SUPFAM" id="SSF52206">
    <property type="entry name" value="Hypothetical protein MTH538"/>
    <property type="match status" value="1"/>
</dbReference>
<sequence length="132" mass="15309">MHYQLFISHSWSYSERYSAMVNLLNNRPYFNWKNYSVPESKAFGLMADYRMKEELRQQIRPAHCVIIIGGMWTNHSDWIQFEMDFAKSIGKPILGVRPRSARVMPTAVVAAADKVVNWNADSIVSGIREIVR</sequence>
<accession>A0A1Y5SY97</accession>
<feature type="domain" description="Thoeris protein ThsB TIR-like" evidence="1">
    <location>
        <begin position="6"/>
        <end position="101"/>
    </location>
</feature>
<dbReference type="InterPro" id="IPR015032">
    <property type="entry name" value="ThsB__TIR-like_domain"/>
</dbReference>
<protein>
    <recommendedName>
        <fullName evidence="1">Thoeris protein ThsB TIR-like domain-containing protein</fullName>
    </recommendedName>
</protein>
<keyword evidence="3" id="KW-1185">Reference proteome</keyword>